<dbReference type="AlphaFoldDB" id="A0A430B9I7"/>
<dbReference type="Proteomes" id="UP000288028">
    <property type="component" value="Unassembled WGS sequence"/>
</dbReference>
<keyword evidence="3" id="KW-1185">Reference proteome</keyword>
<dbReference type="InterPro" id="IPR005025">
    <property type="entry name" value="FMN_Rdtase-like_dom"/>
</dbReference>
<evidence type="ECO:0000313" key="3">
    <source>
        <dbReference type="Proteomes" id="UP000288028"/>
    </source>
</evidence>
<dbReference type="GeneID" id="95579725"/>
<dbReference type="GO" id="GO:0016491">
    <property type="term" value="F:oxidoreductase activity"/>
    <property type="evidence" value="ECO:0007669"/>
    <property type="project" value="InterPro"/>
</dbReference>
<dbReference type="GO" id="GO:0010181">
    <property type="term" value="F:FMN binding"/>
    <property type="evidence" value="ECO:0007669"/>
    <property type="project" value="TreeGrafter"/>
</dbReference>
<evidence type="ECO:0000313" key="2">
    <source>
        <dbReference type="EMBL" id="RSU16912.1"/>
    </source>
</evidence>
<dbReference type="EMBL" id="NGKB01000001">
    <property type="protein sequence ID" value="RSU16912.1"/>
    <property type="molecule type" value="Genomic_DNA"/>
</dbReference>
<comment type="caution">
    <text evidence="2">The sequence shown here is derived from an EMBL/GenBank/DDBJ whole genome shotgun (WGS) entry which is preliminary data.</text>
</comment>
<dbReference type="OrthoDB" id="9812295at2"/>
<dbReference type="RefSeq" id="WP_126791218.1">
    <property type="nucleotide sequence ID" value="NZ_CP060720.1"/>
</dbReference>
<evidence type="ECO:0000259" key="1">
    <source>
        <dbReference type="Pfam" id="PF03358"/>
    </source>
</evidence>
<dbReference type="SUPFAM" id="SSF52218">
    <property type="entry name" value="Flavoproteins"/>
    <property type="match status" value="1"/>
</dbReference>
<name>A0A430B9I7_9ENTE</name>
<reference evidence="2 3" key="1">
    <citation type="submission" date="2017-05" db="EMBL/GenBank/DDBJ databases">
        <title>Vagococcus spp. assemblies.</title>
        <authorList>
            <person name="Gulvik C.A."/>
        </authorList>
    </citation>
    <scope>NUCLEOTIDE SEQUENCE [LARGE SCALE GENOMIC DNA]</scope>
    <source>
        <strain evidence="2 3">SS1714</strain>
    </source>
</reference>
<dbReference type="Gene3D" id="3.40.50.360">
    <property type="match status" value="1"/>
</dbReference>
<proteinExistence type="predicted"/>
<sequence>MSKKIGMIVGSTRKGSFNRTIAESVASLFPDKFEVVFPEIGHLEMYEQDLDDEGQTPESWKKFREEIKNLDGVIFVTPEYNRSVPPVLKNAIDIASRPYGENVWDDKPGAIISASPGAISGFGANHHLRQILTFVNVHTMAQPEAYLGSVMNFINEDGSVKEDTVKFLQVITDAYVAWFERLEK</sequence>
<dbReference type="PANTHER" id="PTHR30543">
    <property type="entry name" value="CHROMATE REDUCTASE"/>
    <property type="match status" value="1"/>
</dbReference>
<organism evidence="2 3">
    <name type="scientific">Vagococcus carniphilus</name>
    <dbReference type="NCBI Taxonomy" id="218144"/>
    <lineage>
        <taxon>Bacteria</taxon>
        <taxon>Bacillati</taxon>
        <taxon>Bacillota</taxon>
        <taxon>Bacilli</taxon>
        <taxon>Lactobacillales</taxon>
        <taxon>Enterococcaceae</taxon>
        <taxon>Vagococcus</taxon>
    </lineage>
</organism>
<dbReference type="Pfam" id="PF03358">
    <property type="entry name" value="FMN_red"/>
    <property type="match status" value="1"/>
</dbReference>
<dbReference type="InterPro" id="IPR029039">
    <property type="entry name" value="Flavoprotein-like_sf"/>
</dbReference>
<feature type="domain" description="NADPH-dependent FMN reductase-like" evidence="1">
    <location>
        <begin position="4"/>
        <end position="148"/>
    </location>
</feature>
<protein>
    <submittedName>
        <fullName evidence="2">NADPH-dependent FMN reductase</fullName>
    </submittedName>
</protein>
<dbReference type="GO" id="GO:0005829">
    <property type="term" value="C:cytosol"/>
    <property type="evidence" value="ECO:0007669"/>
    <property type="project" value="TreeGrafter"/>
</dbReference>
<dbReference type="InterPro" id="IPR050712">
    <property type="entry name" value="NAD(P)H-dep_reductase"/>
</dbReference>
<gene>
    <name evidence="2" type="ORF">CBF28_01625</name>
</gene>
<dbReference type="PANTHER" id="PTHR30543:SF21">
    <property type="entry name" value="NAD(P)H-DEPENDENT FMN REDUCTASE LOT6"/>
    <property type="match status" value="1"/>
</dbReference>
<accession>A0A430B9I7</accession>